<sequence>MGARRLRSELHSVERSSVARIGAPVERSSAVWIDDRGAKSEVFEIGALRGSELCSVERSSAAGIGTPRRESMIEVFEIGARRGSELRSVERISVAGIGARRRGLEIGDGQGMKRSD</sequence>
<name>A0AAW2C1M4_9ROSI</name>
<evidence type="ECO:0000313" key="2">
    <source>
        <dbReference type="Proteomes" id="UP001459277"/>
    </source>
</evidence>
<accession>A0AAW2C1M4</accession>
<reference evidence="1 2" key="1">
    <citation type="submission" date="2024-01" db="EMBL/GenBank/DDBJ databases">
        <title>A telomere-to-telomere, gap-free genome of sweet tea (Lithocarpus litseifolius).</title>
        <authorList>
            <person name="Zhou J."/>
        </authorList>
    </citation>
    <scope>NUCLEOTIDE SEQUENCE [LARGE SCALE GENOMIC DNA]</scope>
    <source>
        <strain evidence="1">Zhou-2022a</strain>
        <tissue evidence="1">Leaf</tissue>
    </source>
</reference>
<organism evidence="1 2">
    <name type="scientific">Lithocarpus litseifolius</name>
    <dbReference type="NCBI Taxonomy" id="425828"/>
    <lineage>
        <taxon>Eukaryota</taxon>
        <taxon>Viridiplantae</taxon>
        <taxon>Streptophyta</taxon>
        <taxon>Embryophyta</taxon>
        <taxon>Tracheophyta</taxon>
        <taxon>Spermatophyta</taxon>
        <taxon>Magnoliopsida</taxon>
        <taxon>eudicotyledons</taxon>
        <taxon>Gunneridae</taxon>
        <taxon>Pentapetalae</taxon>
        <taxon>rosids</taxon>
        <taxon>fabids</taxon>
        <taxon>Fagales</taxon>
        <taxon>Fagaceae</taxon>
        <taxon>Lithocarpus</taxon>
    </lineage>
</organism>
<dbReference type="AlphaFoldDB" id="A0AAW2C1M4"/>
<evidence type="ECO:0000313" key="1">
    <source>
        <dbReference type="EMBL" id="KAK9992076.1"/>
    </source>
</evidence>
<proteinExistence type="predicted"/>
<keyword evidence="2" id="KW-1185">Reference proteome</keyword>
<gene>
    <name evidence="1" type="ORF">SO802_027061</name>
</gene>
<dbReference type="Proteomes" id="UP001459277">
    <property type="component" value="Unassembled WGS sequence"/>
</dbReference>
<dbReference type="EMBL" id="JAZDWU010000009">
    <property type="protein sequence ID" value="KAK9992076.1"/>
    <property type="molecule type" value="Genomic_DNA"/>
</dbReference>
<protein>
    <submittedName>
        <fullName evidence="1">Uncharacterized protein</fullName>
    </submittedName>
</protein>
<comment type="caution">
    <text evidence="1">The sequence shown here is derived from an EMBL/GenBank/DDBJ whole genome shotgun (WGS) entry which is preliminary data.</text>
</comment>